<evidence type="ECO:0000256" key="2">
    <source>
        <dbReference type="ARBA" id="ARBA00009773"/>
    </source>
</evidence>
<dbReference type="GO" id="GO:0005886">
    <property type="term" value="C:plasma membrane"/>
    <property type="evidence" value="ECO:0007669"/>
    <property type="project" value="UniProtKB-SubCell"/>
</dbReference>
<feature type="transmembrane region" description="Helical" evidence="9">
    <location>
        <begin position="44"/>
        <end position="62"/>
    </location>
</feature>
<feature type="region of interest" description="Disordered" evidence="8">
    <location>
        <begin position="405"/>
        <end position="424"/>
    </location>
</feature>
<feature type="transmembrane region" description="Helical" evidence="9">
    <location>
        <begin position="309"/>
        <end position="335"/>
    </location>
</feature>
<evidence type="ECO:0000313" key="11">
    <source>
        <dbReference type="Proteomes" id="UP000005824"/>
    </source>
</evidence>
<feature type="transmembrane region" description="Helical" evidence="9">
    <location>
        <begin position="383"/>
        <end position="401"/>
    </location>
</feature>
<evidence type="ECO:0008006" key="12">
    <source>
        <dbReference type="Google" id="ProtNLM"/>
    </source>
</evidence>
<keyword evidence="3" id="KW-0813">Transport</keyword>
<dbReference type="Pfam" id="PF01594">
    <property type="entry name" value="AI-2E_transport"/>
    <property type="match status" value="2"/>
</dbReference>
<comment type="subcellular location">
    <subcellularLocation>
        <location evidence="1">Cell membrane</location>
        <topology evidence="1">Multi-pass membrane protein</topology>
    </subcellularLocation>
</comment>
<evidence type="ECO:0000256" key="4">
    <source>
        <dbReference type="ARBA" id="ARBA00022475"/>
    </source>
</evidence>
<name>B4CYM7_9BACT</name>
<keyword evidence="6 9" id="KW-1133">Transmembrane helix</keyword>
<keyword evidence="4" id="KW-1003">Cell membrane</keyword>
<proteinExistence type="inferred from homology"/>
<keyword evidence="5 9" id="KW-0812">Transmembrane</keyword>
<feature type="transmembrane region" description="Helical" evidence="9">
    <location>
        <begin position="15"/>
        <end position="37"/>
    </location>
</feature>
<feature type="region of interest" description="Disordered" evidence="8">
    <location>
        <begin position="439"/>
        <end position="494"/>
    </location>
</feature>
<feature type="compositionally biased region" description="Basic and acidic residues" evidence="8">
    <location>
        <begin position="468"/>
        <end position="494"/>
    </location>
</feature>
<dbReference type="Proteomes" id="UP000005824">
    <property type="component" value="Unassembled WGS sequence"/>
</dbReference>
<evidence type="ECO:0000256" key="8">
    <source>
        <dbReference type="SAM" id="MobiDB-lite"/>
    </source>
</evidence>
<feature type="transmembrane region" description="Helical" evidence="9">
    <location>
        <begin position="342"/>
        <end position="371"/>
    </location>
</feature>
<feature type="compositionally biased region" description="Low complexity" evidence="8">
    <location>
        <begin position="203"/>
        <end position="214"/>
    </location>
</feature>
<keyword evidence="7 9" id="KW-0472">Membrane</keyword>
<evidence type="ECO:0000256" key="3">
    <source>
        <dbReference type="ARBA" id="ARBA00022448"/>
    </source>
</evidence>
<evidence type="ECO:0000256" key="9">
    <source>
        <dbReference type="SAM" id="Phobius"/>
    </source>
</evidence>
<keyword evidence="11" id="KW-1185">Reference proteome</keyword>
<dbReference type="eggNOG" id="COG0628">
    <property type="taxonomic scope" value="Bacteria"/>
</dbReference>
<accession>B4CYM7</accession>
<feature type="compositionally biased region" description="Basic and acidic residues" evidence="8">
    <location>
        <begin position="165"/>
        <end position="186"/>
    </location>
</feature>
<dbReference type="InterPro" id="IPR002549">
    <property type="entry name" value="AI-2E-like"/>
</dbReference>
<dbReference type="PANTHER" id="PTHR21716:SF53">
    <property type="entry name" value="PERMEASE PERM-RELATED"/>
    <property type="match status" value="1"/>
</dbReference>
<evidence type="ECO:0000313" key="10">
    <source>
        <dbReference type="EMBL" id="EDY20568.1"/>
    </source>
</evidence>
<feature type="region of interest" description="Disordered" evidence="8">
    <location>
        <begin position="151"/>
        <end position="214"/>
    </location>
</feature>
<dbReference type="InParanoid" id="B4CYM7"/>
<feature type="transmembrane region" description="Helical" evidence="9">
    <location>
        <begin position="82"/>
        <end position="103"/>
    </location>
</feature>
<gene>
    <name evidence="10" type="ORF">CfE428DRAFT_1765</name>
</gene>
<dbReference type="PANTHER" id="PTHR21716">
    <property type="entry name" value="TRANSMEMBRANE PROTEIN"/>
    <property type="match status" value="1"/>
</dbReference>
<organism evidence="10 11">
    <name type="scientific">Chthoniobacter flavus Ellin428</name>
    <dbReference type="NCBI Taxonomy" id="497964"/>
    <lineage>
        <taxon>Bacteria</taxon>
        <taxon>Pseudomonadati</taxon>
        <taxon>Verrucomicrobiota</taxon>
        <taxon>Spartobacteria</taxon>
        <taxon>Chthoniobacterales</taxon>
        <taxon>Chthoniobacteraceae</taxon>
        <taxon>Chthoniobacter</taxon>
    </lineage>
</organism>
<feature type="transmembrane region" description="Helical" evidence="9">
    <location>
        <begin position="250"/>
        <end position="274"/>
    </location>
</feature>
<comment type="caution">
    <text evidence="10">The sequence shown here is derived from an EMBL/GenBank/DDBJ whole genome shotgun (WGS) entry which is preliminary data.</text>
</comment>
<reference evidence="10 11" key="1">
    <citation type="journal article" date="2011" name="J. Bacteriol.">
        <title>Genome sequence of Chthoniobacter flavus Ellin428, an aerobic heterotrophic soil bacterium.</title>
        <authorList>
            <person name="Kant R."/>
            <person name="van Passel M.W."/>
            <person name="Palva A."/>
            <person name="Lucas S."/>
            <person name="Lapidus A."/>
            <person name="Glavina Del Rio T."/>
            <person name="Dalin E."/>
            <person name="Tice H."/>
            <person name="Bruce D."/>
            <person name="Goodwin L."/>
            <person name="Pitluck S."/>
            <person name="Larimer F.W."/>
            <person name="Land M.L."/>
            <person name="Hauser L."/>
            <person name="Sangwan P."/>
            <person name="de Vos W.M."/>
            <person name="Janssen P.H."/>
            <person name="Smidt H."/>
        </authorList>
    </citation>
    <scope>NUCLEOTIDE SEQUENCE [LARGE SCALE GENOMIC DNA]</scope>
    <source>
        <strain evidence="10 11">Ellin428</strain>
    </source>
</reference>
<comment type="similarity">
    <text evidence="2">Belongs to the autoinducer-2 exporter (AI-2E) (TC 2.A.86) family.</text>
</comment>
<evidence type="ECO:0000256" key="1">
    <source>
        <dbReference type="ARBA" id="ARBA00004651"/>
    </source>
</evidence>
<dbReference type="AlphaFoldDB" id="B4CYM7"/>
<protein>
    <recommendedName>
        <fullName evidence="12">AI-2E family transporter</fullName>
    </recommendedName>
</protein>
<evidence type="ECO:0000256" key="5">
    <source>
        <dbReference type="ARBA" id="ARBA00022692"/>
    </source>
</evidence>
<sequence length="494" mass="53953" precursor="true">MNSSEYPTPWQKKSIWAALTTLSVVAIGAVAIGLIWVFSTVMGFLQPILVPFAVAAVLAYLLEPVVAKIVSWGTSRKRAVLAVFAIAIIALTGTLIWLIPAVWSQTAALVERAPASRERLSHIIEDYNDWAHSLEVKWNIHIPQIPKKIDNPLGAVATPPAPAETPEKAEKPDKTEKTGKSEKTEKTAPPGEKATEPAPPAAPSDNPSATTPATPFSSTIDVQSFLQGDWGRSLLPSLFQNSWKFFTKSLGGFLGVLSVLLWIVIVPIYLYYFLIESNNIAESWGDYLPLRASVFKDEVVSTLEEINGYLIAFFRGQLLVSMINGTVTGILLVIFGHSFGILIGLMLCFLGIIPYIGISLCWVLAVLLALAQGGTGTWIPGEPWWLFPLVISAIFLPRATGRRSLRDPADRRRKRRSASHDGHRLRLRLGPAPRRFARCHSRRAADRDGQGGPAPLCVGTPHARRGKHPDDRGDFRGAKSPGRDEAGSSRGEVN</sequence>
<evidence type="ECO:0000256" key="6">
    <source>
        <dbReference type="ARBA" id="ARBA00022989"/>
    </source>
</evidence>
<evidence type="ECO:0000256" key="7">
    <source>
        <dbReference type="ARBA" id="ARBA00023136"/>
    </source>
</evidence>
<dbReference type="EMBL" id="ABVL01000004">
    <property type="protein sequence ID" value="EDY20568.1"/>
    <property type="molecule type" value="Genomic_DNA"/>
</dbReference>
<dbReference type="STRING" id="497964.CfE428DRAFT_1765"/>